<dbReference type="GO" id="GO:0030425">
    <property type="term" value="C:dendrite"/>
    <property type="evidence" value="ECO:0007669"/>
    <property type="project" value="TreeGrafter"/>
</dbReference>
<dbReference type="GO" id="GO:0008017">
    <property type="term" value="F:microtubule binding"/>
    <property type="evidence" value="ECO:0007669"/>
    <property type="project" value="InterPro"/>
</dbReference>
<feature type="compositionally biased region" description="Low complexity" evidence="1">
    <location>
        <begin position="604"/>
        <end position="623"/>
    </location>
</feature>
<gene>
    <name evidence="4" type="primary">106078513</name>
</gene>
<proteinExistence type="predicted"/>
<dbReference type="GO" id="GO:0003779">
    <property type="term" value="F:actin binding"/>
    <property type="evidence" value="ECO:0007669"/>
    <property type="project" value="TreeGrafter"/>
</dbReference>
<evidence type="ECO:0008006" key="6">
    <source>
        <dbReference type="Google" id="ProtNLM"/>
    </source>
</evidence>
<feature type="compositionally biased region" description="Polar residues" evidence="1">
    <location>
        <begin position="497"/>
        <end position="517"/>
    </location>
</feature>
<dbReference type="RefSeq" id="XP_013094852.2">
    <property type="nucleotide sequence ID" value="XM_013239398.2"/>
</dbReference>
<dbReference type="InterPro" id="IPR057480">
    <property type="entry name" value="MAP1A/B/S-like_MBL"/>
</dbReference>
<dbReference type="Proteomes" id="UP000076420">
    <property type="component" value="Unassembled WGS sequence"/>
</dbReference>
<dbReference type="InterPro" id="IPR026074">
    <property type="entry name" value="MAP1"/>
</dbReference>
<sequence>MDDQLNISSALLLIVGEPFSEDQKLLILAEITKGFKCWDTEETGININEELAQIANRASLGEEGSNVARNKPGERVIQHQSDKIAVEILINPLSQTVKNSIKKLLLSPSETKFIIYAGNAFQGSGAWVLQDDTFAFNNLAQIFKNVDVENALKQNIEANLTIHTLADSNWGTSISKADFTSHLRIQLNPQEKLDNIHGVVQFTAYIGSFLKVVPITNLLQASEQFGNIGFTRPTLYIFPGCQGDSALFGINGFNLLVNGGFNRRACFWDFARHLDRVDAMLMTHLGTDNIFGLNTVLQRKSLENIHPQIGYLYFNTVLSSVGGDGDTAPSQSSLLINLAEEACKMTQMAKQLGISPQPCLRSATGETCEPINLYHKLGHGSLDMYVLNPVADSKELKEFYQAWSKHSVNLGTSGPFPMQNVLSVCALLVWKPYNLDEKIVRIFLPGNAPQHKVIEGLEKVKSFGYLKLAACTNRDLIKPPPVKKPLAGAAKPGSSRPVKSTTSTRSDLANKPVSATRSEPIKRTVTSPTKAVKTIKEETNKKKLTTKEKSADNDTKKTERDQKGKPSSRPTSASPTKRPTSPVKASSPTKSKSLSKSPSPPKTSPIKSPVKAKAPDASESAAALPQSVNEDQIPVSNHVDSQPEAEQELIIVKDVANPIEPTQEKVSSVDIIVSSPVDKLMNESPQNQVNGGDHFEAEEEEVKPQALPEPPIILESPSQDSETMPDYSSKIESDEQELSEFSRAEEELQDFESNKENISYSDPAQEIPSSPEPIPEEQSDYTYSAARQATGSFETPVFAHDGPEPVQHPSQPSMEQNIQYGIHDSSNGRDMGGIQEVDEEDQEDENNVSHNSLVEVEDNAEKYNESPIIEQIQDTISSQSEDTNASESQETDEIEEVKSDSRISAERQFEDAEVDDNSSVNSQPAVLDQGESISEEVHEEDSIDGDSPDGQSPNEVCSDDDKDVDESVGVLKINGTLPDSTSEATHGFQESGLNPFIIGADKSSEQLPYEPKENVESEDDLKEDTFNPEEKWGPPMGLPSPIHETGATSPQKSNGVDKRLSMTAKASTGRSGKIEESKKRPATAPASSRSAPARPGTASKRPPTGSSRASPLSSKLPPLPPMTPYYVDLTYIPNHGDPAYSDIEFFKRVRARYYVISALSPNTELLSSLMEAKATWEQKELEVTLIPTYESESLRHWFGLHKEKLQELRIDLTPAVSRCTIQLQDLETSLPAYRLEV</sequence>
<dbReference type="GO" id="GO:0005874">
    <property type="term" value="C:microtubule"/>
    <property type="evidence" value="ECO:0007669"/>
    <property type="project" value="InterPro"/>
</dbReference>
<feature type="compositionally biased region" description="Polar residues" evidence="1">
    <location>
        <begin position="626"/>
        <end position="640"/>
    </location>
</feature>
<feature type="region of interest" description="Disordered" evidence="1">
    <location>
        <begin position="795"/>
        <end position="1117"/>
    </location>
</feature>
<feature type="region of interest" description="Disordered" evidence="1">
    <location>
        <begin position="477"/>
        <end position="646"/>
    </location>
</feature>
<organism evidence="4 5">
    <name type="scientific">Biomphalaria glabrata</name>
    <name type="common">Bloodfluke planorb</name>
    <name type="synonym">Freshwater snail</name>
    <dbReference type="NCBI Taxonomy" id="6526"/>
    <lineage>
        <taxon>Eukaryota</taxon>
        <taxon>Metazoa</taxon>
        <taxon>Spiralia</taxon>
        <taxon>Lophotrochozoa</taxon>
        <taxon>Mollusca</taxon>
        <taxon>Gastropoda</taxon>
        <taxon>Heterobranchia</taxon>
        <taxon>Euthyneura</taxon>
        <taxon>Panpulmonata</taxon>
        <taxon>Hygrophila</taxon>
        <taxon>Lymnaeoidea</taxon>
        <taxon>Planorbidae</taxon>
        <taxon>Biomphalaria</taxon>
    </lineage>
</organism>
<dbReference type="PANTHER" id="PTHR13843:SF12">
    <property type="entry name" value="ATPASE F1_V1_A1 COMPLEX ALPHA_BETA SUBUNIT NUCLEOTIDE-BINDING DOMAIN-CONTAINING PROTEIN"/>
    <property type="match status" value="1"/>
</dbReference>
<evidence type="ECO:0000313" key="5">
    <source>
        <dbReference type="Proteomes" id="UP000076420"/>
    </source>
</evidence>
<feature type="compositionally biased region" description="Polar residues" evidence="1">
    <location>
        <begin position="808"/>
        <end position="819"/>
    </location>
</feature>
<feature type="compositionally biased region" description="Acidic residues" evidence="1">
    <location>
        <begin position="933"/>
        <end position="947"/>
    </location>
</feature>
<dbReference type="SUPFAM" id="SSF56281">
    <property type="entry name" value="Metallo-hydrolase/oxidoreductase"/>
    <property type="match status" value="1"/>
</dbReference>
<dbReference type="InterPro" id="IPR036866">
    <property type="entry name" value="RibonucZ/Hydroxyglut_hydro"/>
</dbReference>
<dbReference type="GO" id="GO:0031114">
    <property type="term" value="P:regulation of microtubule depolymerization"/>
    <property type="evidence" value="ECO:0007669"/>
    <property type="project" value="TreeGrafter"/>
</dbReference>
<protein>
    <recommendedName>
        <fullName evidence="6">Microtubule-associated protein futsch</fullName>
    </recommendedName>
</protein>
<dbReference type="Pfam" id="PF25281">
    <property type="entry name" value="MBL_MAP1B"/>
    <property type="match status" value="1"/>
</dbReference>
<dbReference type="InterPro" id="IPR056617">
    <property type="entry name" value="MAP1B/S_N"/>
</dbReference>
<dbReference type="PANTHER" id="PTHR13843">
    <property type="entry name" value="MICROTUBULE-ASSOCIATED PROTEIN"/>
    <property type="match status" value="1"/>
</dbReference>
<feature type="compositionally biased region" description="Acidic residues" evidence="1">
    <location>
        <begin position="957"/>
        <end position="966"/>
    </location>
</feature>
<dbReference type="VEuPathDB" id="VectorBase:BGLAX_030528"/>
<accession>A0A2C9LV56</accession>
<feature type="compositionally biased region" description="Polar residues" evidence="1">
    <location>
        <begin position="568"/>
        <end position="579"/>
    </location>
</feature>
<evidence type="ECO:0000259" key="3">
    <source>
        <dbReference type="Pfam" id="PF25281"/>
    </source>
</evidence>
<feature type="compositionally biased region" description="Basic and acidic residues" evidence="1">
    <location>
        <begin position="534"/>
        <end position="564"/>
    </location>
</feature>
<dbReference type="OrthoDB" id="5371837at2759"/>
<dbReference type="GO" id="GO:0005875">
    <property type="term" value="C:microtubule associated complex"/>
    <property type="evidence" value="ECO:0007669"/>
    <property type="project" value="TreeGrafter"/>
</dbReference>
<feature type="compositionally biased region" description="Basic and acidic residues" evidence="1">
    <location>
        <begin position="896"/>
        <end position="910"/>
    </location>
</feature>
<dbReference type="GO" id="GO:0045202">
    <property type="term" value="C:synapse"/>
    <property type="evidence" value="ECO:0007669"/>
    <property type="project" value="TreeGrafter"/>
</dbReference>
<feature type="compositionally biased region" description="Low complexity" evidence="1">
    <location>
        <begin position="584"/>
        <end position="597"/>
    </location>
</feature>
<evidence type="ECO:0000313" key="4">
    <source>
        <dbReference type="EnsemblMetazoa" id="BGLB035327-PA"/>
    </source>
</evidence>
<dbReference type="GO" id="GO:0000226">
    <property type="term" value="P:microtubule cytoskeleton organization"/>
    <property type="evidence" value="ECO:0007669"/>
    <property type="project" value="InterPro"/>
</dbReference>
<dbReference type="AlphaFoldDB" id="A0A2C9LV56"/>
<evidence type="ECO:0000259" key="2">
    <source>
        <dbReference type="Pfam" id="PF23415"/>
    </source>
</evidence>
<feature type="domain" description="Microtubule-associated protein 1A/B/S-like MBL-like" evidence="3">
    <location>
        <begin position="217"/>
        <end position="476"/>
    </location>
</feature>
<dbReference type="Pfam" id="PF23415">
    <property type="entry name" value="MAPB1_N"/>
    <property type="match status" value="1"/>
</dbReference>
<feature type="domain" description="Microtubule-associated protein 1B/S N-terminal" evidence="2">
    <location>
        <begin position="11"/>
        <end position="207"/>
    </location>
</feature>
<feature type="compositionally biased region" description="Polar residues" evidence="1">
    <location>
        <begin position="872"/>
        <end position="888"/>
    </location>
</feature>
<dbReference type="GO" id="GO:0007409">
    <property type="term" value="P:axonogenesis"/>
    <property type="evidence" value="ECO:0007669"/>
    <property type="project" value="TreeGrafter"/>
</dbReference>
<reference evidence="4" key="1">
    <citation type="submission" date="2020-05" db="UniProtKB">
        <authorList>
            <consortium name="EnsemblMetazoa"/>
        </authorList>
    </citation>
    <scope>IDENTIFICATION</scope>
    <source>
        <strain evidence="4">BB02</strain>
    </source>
</reference>
<feature type="compositionally biased region" description="Low complexity" evidence="1">
    <location>
        <begin position="1106"/>
        <end position="1116"/>
    </location>
</feature>
<feature type="compositionally biased region" description="Basic and acidic residues" evidence="1">
    <location>
        <begin position="1023"/>
        <end position="1032"/>
    </location>
</feature>
<name>A0A2C9LV56_BIOGL</name>
<dbReference type="STRING" id="6526.A0A2C9LV56"/>
<dbReference type="GO" id="GO:0043025">
    <property type="term" value="C:neuronal cell body"/>
    <property type="evidence" value="ECO:0007669"/>
    <property type="project" value="TreeGrafter"/>
</dbReference>
<evidence type="ECO:0000256" key="1">
    <source>
        <dbReference type="SAM" id="MobiDB-lite"/>
    </source>
</evidence>
<dbReference type="KEGG" id="bgt:106078513"/>
<dbReference type="EnsemblMetazoa" id="BGLB035327-RA">
    <property type="protein sequence ID" value="BGLB035327-PA"/>
    <property type="gene ID" value="BGLB035327"/>
</dbReference>
<dbReference type="GO" id="GO:0016358">
    <property type="term" value="P:dendrite development"/>
    <property type="evidence" value="ECO:0007669"/>
    <property type="project" value="TreeGrafter"/>
</dbReference>
<feature type="region of interest" description="Disordered" evidence="1">
    <location>
        <begin position="677"/>
        <end position="783"/>
    </location>
</feature>
<feature type="compositionally biased region" description="Acidic residues" evidence="1">
    <location>
        <begin position="836"/>
        <end position="846"/>
    </location>
</feature>
<feature type="compositionally biased region" description="Low complexity" evidence="1">
    <location>
        <begin position="1082"/>
        <end position="1099"/>
    </location>
</feature>
<dbReference type="VEuPathDB" id="VectorBase:BGLB035327"/>
<dbReference type="GO" id="GO:0005829">
    <property type="term" value="C:cytosol"/>
    <property type="evidence" value="ECO:0007669"/>
    <property type="project" value="TreeGrafter"/>
</dbReference>